<organism evidence="2 4">
    <name type="scientific">Halalkalicoccus jeotgali (strain DSM 18796 / CECT 7217 / JCM 14584 / KCTC 4019 / B3)</name>
    <dbReference type="NCBI Taxonomy" id="795797"/>
    <lineage>
        <taxon>Archaea</taxon>
        <taxon>Methanobacteriati</taxon>
        <taxon>Methanobacteriota</taxon>
        <taxon>Stenosarchaea group</taxon>
        <taxon>Halobacteria</taxon>
        <taxon>Halobacteriales</taxon>
        <taxon>Halococcaceae</taxon>
        <taxon>Halalkalicoccus</taxon>
    </lineage>
</organism>
<name>D8J5C0_HALJB</name>
<protein>
    <submittedName>
        <fullName evidence="2">AIG2 family protein</fullName>
    </submittedName>
</protein>
<dbReference type="KEGG" id="hje:HacjB3_01540"/>
<dbReference type="RefSeq" id="WP_008418647.1">
    <property type="nucleotide sequence ID" value="NC_014297.1"/>
</dbReference>
<proteinExistence type="predicted"/>
<sequence>MFVYGTLTDPERVAELLDRYDLGPAATLHGLHRTEGRYPTLVPGGKCEGRLLETHEIDRLDAYEGVDSGLYTRVSIPVSDGTNADCYVGDPDRLDVDAEWPGTGSFAERVRSYLAAHEVEIGHKG</sequence>
<dbReference type="Pfam" id="PF06094">
    <property type="entry name" value="GGACT"/>
    <property type="match status" value="1"/>
</dbReference>
<dbReference type="InterPro" id="IPR009288">
    <property type="entry name" value="AIG2-like_dom"/>
</dbReference>
<reference evidence="3 5" key="2">
    <citation type="journal article" date="2014" name="PLoS Genet.">
        <title>Phylogenetically driven sequencing of extremely halophilic archaea reveals strategies for static and dynamic osmo-response.</title>
        <authorList>
            <person name="Becker E.A."/>
            <person name="Seitzer P.M."/>
            <person name="Tritt A."/>
            <person name="Larsen D."/>
            <person name="Krusor M."/>
            <person name="Yao A.I."/>
            <person name="Wu D."/>
            <person name="Madern D."/>
            <person name="Eisen J.A."/>
            <person name="Darling A.E."/>
            <person name="Facciotti M.T."/>
        </authorList>
    </citation>
    <scope>NUCLEOTIDE SEQUENCE [LARGE SCALE GENOMIC DNA]</scope>
    <source>
        <strain evidence="3">B3</strain>
        <strain evidence="5">DSM 18796 / CECT 7217 / JCM 14584 / KCTC 4019 / B3</strain>
    </source>
</reference>
<dbReference type="eggNOG" id="arCOG05099">
    <property type="taxonomic scope" value="Archaea"/>
</dbReference>
<evidence type="ECO:0000313" key="2">
    <source>
        <dbReference type="EMBL" id="ADJ13701.1"/>
    </source>
</evidence>
<feature type="domain" description="Gamma-glutamylcyclotransferase AIG2-like" evidence="1">
    <location>
        <begin position="1"/>
        <end position="89"/>
    </location>
</feature>
<dbReference type="STRING" id="795797.HacjB3_01540"/>
<accession>D8J5C0</accession>
<gene>
    <name evidence="2" type="ordered locus">HacjB3_01540</name>
    <name evidence="3" type="ORF">C497_17782</name>
</gene>
<dbReference type="InterPro" id="IPR013024">
    <property type="entry name" value="GGCT-like"/>
</dbReference>
<dbReference type="Gene3D" id="3.10.490.10">
    <property type="entry name" value="Gamma-glutamyl cyclotransferase-like"/>
    <property type="match status" value="1"/>
</dbReference>
<reference evidence="2 4" key="1">
    <citation type="journal article" date="2010" name="J. Bacteriol.">
        <title>Complete genome sequence of Halalkalicoccus jeotgali B3(T), an extremely halophilic archaeon.</title>
        <authorList>
            <person name="Roh S.W."/>
            <person name="Nam Y.D."/>
            <person name="Nam S.H."/>
            <person name="Choi S.H."/>
            <person name="Park H.S."/>
            <person name="Bae J.W."/>
        </authorList>
    </citation>
    <scope>NUCLEOTIDE SEQUENCE [LARGE SCALE GENOMIC DNA]</scope>
    <source>
        <strain evidence="2">B3</strain>
        <strain evidence="4">DSM 18796 / CECT 7217 / JCM 14584 / KCTC 4019 / B3</strain>
    </source>
</reference>
<dbReference type="PATRIC" id="fig|795797.18.peg.311"/>
<evidence type="ECO:0000313" key="3">
    <source>
        <dbReference type="EMBL" id="ELY34252.1"/>
    </source>
</evidence>
<dbReference type="CDD" id="cd06661">
    <property type="entry name" value="GGCT_like"/>
    <property type="match status" value="1"/>
</dbReference>
<dbReference type="InterPro" id="IPR036568">
    <property type="entry name" value="GGCT-like_sf"/>
</dbReference>
<keyword evidence="5" id="KW-1185">Reference proteome</keyword>
<evidence type="ECO:0000313" key="4">
    <source>
        <dbReference type="Proteomes" id="UP000000390"/>
    </source>
</evidence>
<dbReference type="GeneID" id="9418104"/>
<dbReference type="OrthoDB" id="198684at2157"/>
<dbReference type="HOGENOM" id="CLU_127457_0_0_2"/>
<dbReference type="Proteomes" id="UP000000390">
    <property type="component" value="Chromosome"/>
</dbReference>
<evidence type="ECO:0000313" key="5">
    <source>
        <dbReference type="Proteomes" id="UP000011645"/>
    </source>
</evidence>
<dbReference type="EMBL" id="AOHV01000042">
    <property type="protein sequence ID" value="ELY34252.1"/>
    <property type="molecule type" value="Genomic_DNA"/>
</dbReference>
<dbReference type="AlphaFoldDB" id="D8J5C0"/>
<dbReference type="Proteomes" id="UP000011645">
    <property type="component" value="Unassembled WGS sequence"/>
</dbReference>
<dbReference type="SUPFAM" id="SSF110857">
    <property type="entry name" value="Gamma-glutamyl cyclotransferase-like"/>
    <property type="match status" value="1"/>
</dbReference>
<evidence type="ECO:0000259" key="1">
    <source>
        <dbReference type="Pfam" id="PF06094"/>
    </source>
</evidence>
<dbReference type="EMBL" id="CP002062">
    <property type="protein sequence ID" value="ADJ13701.1"/>
    <property type="molecule type" value="Genomic_DNA"/>
</dbReference>